<evidence type="ECO:0000313" key="2">
    <source>
        <dbReference type="Proteomes" id="UP000827976"/>
    </source>
</evidence>
<evidence type="ECO:0000313" key="1">
    <source>
        <dbReference type="EMBL" id="KAH7659449.1"/>
    </source>
</evidence>
<organism evidence="1 2">
    <name type="scientific">Dioscorea alata</name>
    <name type="common">Purple yam</name>
    <dbReference type="NCBI Taxonomy" id="55571"/>
    <lineage>
        <taxon>Eukaryota</taxon>
        <taxon>Viridiplantae</taxon>
        <taxon>Streptophyta</taxon>
        <taxon>Embryophyta</taxon>
        <taxon>Tracheophyta</taxon>
        <taxon>Spermatophyta</taxon>
        <taxon>Magnoliopsida</taxon>
        <taxon>Liliopsida</taxon>
        <taxon>Dioscoreales</taxon>
        <taxon>Dioscoreaceae</taxon>
        <taxon>Dioscorea</taxon>
    </lineage>
</organism>
<dbReference type="Proteomes" id="UP000827976">
    <property type="component" value="Chromosome 16"/>
</dbReference>
<keyword evidence="1" id="KW-0808">Transferase</keyword>
<dbReference type="EMBL" id="CM037026">
    <property type="protein sequence ID" value="KAH7659449.1"/>
    <property type="molecule type" value="Genomic_DNA"/>
</dbReference>
<keyword evidence="1" id="KW-0548">Nucleotidyltransferase</keyword>
<gene>
    <name evidence="1" type="ORF">IHE45_16G032000</name>
</gene>
<protein>
    <submittedName>
        <fullName evidence="1">RNA-directed DNA polymerase protein</fullName>
        <ecNumber evidence="1">2.7.7.49</ecNumber>
    </submittedName>
</protein>
<sequence length="180" mass="20442">MIYFSGVPLVVKEQIISILNFKMGDLPVKYLGLPLFSTRLKKEHCHVLIDRISARVLNWAAKSLSYAGRLQLINSVLNSMHVYWSSVFLLPLAVVHEVEKICRSFCWHGSGDCKRGGLIKWSVVCKSKSNGGLGVKPLQLWNLAAIAKHIWEIVQENETLWSIWVIQNKLKRLSFWGIAA</sequence>
<keyword evidence="2" id="KW-1185">Reference proteome</keyword>
<comment type="caution">
    <text evidence="1">The sequence shown here is derived from an EMBL/GenBank/DDBJ whole genome shotgun (WGS) entry which is preliminary data.</text>
</comment>
<accession>A0ACB7UGM3</accession>
<dbReference type="EC" id="2.7.7.49" evidence="1"/>
<keyword evidence="1" id="KW-0695">RNA-directed DNA polymerase</keyword>
<name>A0ACB7UGM3_DIOAL</name>
<proteinExistence type="predicted"/>
<reference evidence="2" key="1">
    <citation type="journal article" date="2022" name="Nat. Commun.">
        <title>Chromosome evolution and the genetic basis of agronomically important traits in greater yam.</title>
        <authorList>
            <person name="Bredeson J.V."/>
            <person name="Lyons J.B."/>
            <person name="Oniyinde I.O."/>
            <person name="Okereke N.R."/>
            <person name="Kolade O."/>
            <person name="Nnabue I."/>
            <person name="Nwadili C.O."/>
            <person name="Hribova E."/>
            <person name="Parker M."/>
            <person name="Nwogha J."/>
            <person name="Shu S."/>
            <person name="Carlson J."/>
            <person name="Kariba R."/>
            <person name="Muthemba S."/>
            <person name="Knop K."/>
            <person name="Barton G.J."/>
            <person name="Sherwood A.V."/>
            <person name="Lopez-Montes A."/>
            <person name="Asiedu R."/>
            <person name="Jamnadass R."/>
            <person name="Muchugi A."/>
            <person name="Goodstein D."/>
            <person name="Egesi C.N."/>
            <person name="Featherston J."/>
            <person name="Asfaw A."/>
            <person name="Simpson G.G."/>
            <person name="Dolezel J."/>
            <person name="Hendre P.S."/>
            <person name="Van Deynze A."/>
            <person name="Kumar P.L."/>
            <person name="Obidiegwu J.E."/>
            <person name="Bhattacharjee R."/>
            <person name="Rokhsar D.S."/>
        </authorList>
    </citation>
    <scope>NUCLEOTIDE SEQUENCE [LARGE SCALE GENOMIC DNA]</scope>
    <source>
        <strain evidence="2">cv. TDa95/00328</strain>
    </source>
</reference>